<dbReference type="Gene3D" id="3.40.30.10">
    <property type="entry name" value="Glutaredoxin"/>
    <property type="match status" value="1"/>
</dbReference>
<dbReference type="SUPFAM" id="SSF143456">
    <property type="entry name" value="VC0467-like"/>
    <property type="match status" value="1"/>
</dbReference>
<organism evidence="2 3">
    <name type="scientific">Kalanchoe fedtschenkoi</name>
    <name type="common">Lavender scallops</name>
    <name type="synonym">South American air plant</name>
    <dbReference type="NCBI Taxonomy" id="63787"/>
    <lineage>
        <taxon>Eukaryota</taxon>
        <taxon>Viridiplantae</taxon>
        <taxon>Streptophyta</taxon>
        <taxon>Embryophyta</taxon>
        <taxon>Tracheophyta</taxon>
        <taxon>Spermatophyta</taxon>
        <taxon>Magnoliopsida</taxon>
        <taxon>eudicotyledons</taxon>
        <taxon>Gunneridae</taxon>
        <taxon>Pentapetalae</taxon>
        <taxon>Saxifragales</taxon>
        <taxon>Crassulaceae</taxon>
        <taxon>Kalanchoe</taxon>
    </lineage>
</organism>
<evidence type="ECO:0000313" key="3">
    <source>
        <dbReference type="Proteomes" id="UP000594263"/>
    </source>
</evidence>
<accession>A0A7N1A1H9</accession>
<keyword evidence="3" id="KW-1185">Reference proteome</keyword>
<dbReference type="CDD" id="cd02961">
    <property type="entry name" value="PDI_a_family"/>
    <property type="match status" value="1"/>
</dbReference>
<dbReference type="InterPro" id="IPR036249">
    <property type="entry name" value="Thioredoxin-like_sf"/>
</dbReference>
<evidence type="ECO:0000256" key="1">
    <source>
        <dbReference type="SAM" id="MobiDB-lite"/>
    </source>
</evidence>
<protein>
    <recommendedName>
        <fullName evidence="4">Thioredoxin domain-containing protein</fullName>
    </recommendedName>
</protein>
<dbReference type="Pfam" id="PF02622">
    <property type="entry name" value="DUF179"/>
    <property type="match status" value="1"/>
</dbReference>
<dbReference type="Gramene" id="Kaladp0071s0430.1.v1.1">
    <property type="protein sequence ID" value="Kaladp0071s0430.1.v1.1"/>
    <property type="gene ID" value="Kaladp0071s0430.v1.1"/>
</dbReference>
<feature type="compositionally biased region" description="Basic and acidic residues" evidence="1">
    <location>
        <begin position="880"/>
        <end position="890"/>
    </location>
</feature>
<dbReference type="EnsemblPlants" id="Kaladp0071s0430.1.v1.1">
    <property type="protein sequence ID" value="Kaladp0071s0430.1.v1.1"/>
    <property type="gene ID" value="Kaladp0071s0430.v1.1"/>
</dbReference>
<evidence type="ECO:0008006" key="4">
    <source>
        <dbReference type="Google" id="ProtNLM"/>
    </source>
</evidence>
<dbReference type="PANTHER" id="PTHR31984:SF12">
    <property type="entry name" value="THIOREDOXIN DOMAIN-CONTAINING PROTEIN"/>
    <property type="match status" value="1"/>
</dbReference>
<proteinExistence type="predicted"/>
<dbReference type="Proteomes" id="UP000594263">
    <property type="component" value="Unplaced"/>
</dbReference>
<dbReference type="OMA" id="QHYVFPE"/>
<feature type="region of interest" description="Disordered" evidence="1">
    <location>
        <begin position="556"/>
        <end position="593"/>
    </location>
</feature>
<feature type="region of interest" description="Disordered" evidence="1">
    <location>
        <begin position="871"/>
        <end position="894"/>
    </location>
</feature>
<dbReference type="AlphaFoldDB" id="A0A7N1A1H9"/>
<dbReference type="PANTHER" id="PTHR31984">
    <property type="entry name" value="TRANSPORTER, PUTATIVE (DUF179)-RELATED"/>
    <property type="match status" value="1"/>
</dbReference>
<dbReference type="InterPro" id="IPR003774">
    <property type="entry name" value="AlgH-like"/>
</dbReference>
<dbReference type="Gene3D" id="3.40.1740.10">
    <property type="entry name" value="VC0467-like"/>
    <property type="match status" value="1"/>
</dbReference>
<dbReference type="SUPFAM" id="SSF52833">
    <property type="entry name" value="Thioredoxin-like"/>
    <property type="match status" value="1"/>
</dbReference>
<evidence type="ECO:0000313" key="2">
    <source>
        <dbReference type="EnsemblPlants" id="Kaladp0071s0430.1.v1.1"/>
    </source>
</evidence>
<sequence>MSIAAETLHVDTMNLSLFLASILFISIPSPLAARSLEWHTLTKHNFSSQIQLHPSILLIVTVPCNSHAPFYHFSNLLSMRCGESLSLMRDLSHAITQEHSGIEDLKLMRLYRNKEKMLADTLGARDGISIIYYHNSVAYNYRGRLRAVNIVKSIASMVSLEPAELPLKSLDTREELTDFLESTDKAVLLLEFCGWTSRLLNKDTTATAVEPKTSYSSVLEKKGAQKVAGHKDTLMCDVHSGFYGFPSFGELISLNESVSSHKLEDSIIGDGLSCNSDEFERFDSFLAKFINSATEMFLPLEKQRFGFVSKRALITSLGSNDSRSWLVMLHFSGCPDCSKTFKEGDDLDKFLQMDISPVVELKDDGHHAEALTGGNPSVMLFVDRSSDLSTVKKASKDALITFRQVALSYLVPYLTGDNSDALSLVASPAVETPKITYKHPKLELSPTSQKIKATQKMSIMIVDGEKHISIDKLASDLHGNTLHQILNQIIKPNKGSKLSVVAREAGFQLLSDDLDIKVEESVQTDEETSSYQPLHETDLEKSTAMANKDVFQSFPDAVSPGIQDKSSEPVTSQSSRDYEIIDPSVKPGPLSENHHSAIVTEVADVGKKISRMTTSAETSHLGNFNGKFYFSDGGYRLLRSLTGGSKMPSLVIIDPNLPAHYVMEEDASFGYSHLVDFVNRFTNKSLSPYQRSESSIAEPTEITPPKHVNLDFHDIDSIPKVSAHVLSNILMNINGHHSSCSDGDWKEDVLVLFTNNWCAFCQRIELAVREVYRALRGYEKVMKEEPKNAESESKDDWHDMTLKSPGVYSIDCTMNDCSSILESTGQIEAYPSLLLFPGGRKDVVTYEGNMEVSEIIRFLADRGSHSSHLDGEKGILWTKPDSEDSNREAYEGSASFDPQLGPVMNVEPFEVRLISNSPKQTVKWDWIQPQTPDGPLQASHKVIVGSILIATEKLLEAYPFDQSKILIVKVDDNVGYQGLILNKHINWNSFQEITEGSELLKLAPLSLGGPVIGRENPLVALARKHMKADSPQVISGVYFLDQSATAVEIGDIKSGNRSNVSDYWFFLGYSSWGWEQLHYEIADGSWKVSNDILAQFEWP</sequence>
<name>A0A7N1A1H9_KALFE</name>
<reference evidence="2" key="1">
    <citation type="submission" date="2021-01" db="UniProtKB">
        <authorList>
            <consortium name="EnsemblPlants"/>
        </authorList>
    </citation>
    <scope>IDENTIFICATION</scope>
</reference>